<evidence type="ECO:0000256" key="4">
    <source>
        <dbReference type="ARBA" id="ARBA00022777"/>
    </source>
</evidence>
<dbReference type="GO" id="GO:0006741">
    <property type="term" value="P:NADP+ biosynthetic process"/>
    <property type="evidence" value="ECO:0007669"/>
    <property type="project" value="UniProtKB-UniRule"/>
</dbReference>
<dbReference type="KEGG" id="mcub:MCBB_0330"/>
<comment type="subcellular location">
    <subcellularLocation>
        <location evidence="8">Cytoplasm</location>
    </subcellularLocation>
</comment>
<feature type="binding site" evidence="8">
    <location>
        <position position="167"/>
    </location>
    <ligand>
        <name>NAD(+)</name>
        <dbReference type="ChEBI" id="CHEBI:57540"/>
    </ligand>
</feature>
<dbReference type="InterPro" id="IPR017438">
    <property type="entry name" value="ATP-NAD_kinase_N"/>
</dbReference>
<dbReference type="PANTHER" id="PTHR20275">
    <property type="entry name" value="NAD KINASE"/>
    <property type="match status" value="1"/>
</dbReference>
<dbReference type="GO" id="GO:0005737">
    <property type="term" value="C:cytoplasm"/>
    <property type="evidence" value="ECO:0007669"/>
    <property type="project" value="UniProtKB-SubCell"/>
</dbReference>
<dbReference type="InterPro" id="IPR002504">
    <property type="entry name" value="NADK"/>
</dbReference>
<keyword evidence="2 8" id="KW-0808">Transferase</keyword>
<dbReference type="GO" id="GO:0019674">
    <property type="term" value="P:NAD+ metabolic process"/>
    <property type="evidence" value="ECO:0007669"/>
    <property type="project" value="InterPro"/>
</dbReference>
<comment type="cofactor">
    <cofactor evidence="8">
        <name>a divalent metal cation</name>
        <dbReference type="ChEBI" id="CHEBI:60240"/>
    </cofactor>
</comment>
<feature type="binding site" evidence="8">
    <location>
        <begin position="139"/>
        <end position="140"/>
    </location>
    <ligand>
        <name>NAD(+)</name>
        <dbReference type="ChEBI" id="CHEBI:57540"/>
    </ligand>
</feature>
<dbReference type="HAMAP" id="MF_00361">
    <property type="entry name" value="NAD_kinase"/>
    <property type="match status" value="1"/>
</dbReference>
<accession>A0A1D3KZT1</accession>
<feature type="active site" description="Proton acceptor" evidence="8">
    <location>
        <position position="70"/>
    </location>
</feature>
<dbReference type="GO" id="GO:0003951">
    <property type="term" value="F:NAD+ kinase activity"/>
    <property type="evidence" value="ECO:0007669"/>
    <property type="project" value="UniProtKB-UniRule"/>
</dbReference>
<dbReference type="PATRIC" id="fig|129848.4.peg.334"/>
<comment type="caution">
    <text evidence="8">Lacks conserved residue(s) required for the propagation of feature annotation.</text>
</comment>
<dbReference type="AlphaFoldDB" id="A0A1D3KZT1"/>
<dbReference type="InterPro" id="IPR017437">
    <property type="entry name" value="ATP-NAD_kinase_PpnK-typ_C"/>
</dbReference>
<feature type="binding site" evidence="8">
    <location>
        <position position="75"/>
    </location>
    <ligand>
        <name>NAD(+)</name>
        <dbReference type="ChEBI" id="CHEBI:57540"/>
    </ligand>
</feature>
<keyword evidence="7 8" id="KW-0520">NAD</keyword>
<dbReference type="GO" id="GO:0005524">
    <property type="term" value="F:ATP binding"/>
    <property type="evidence" value="ECO:0007669"/>
    <property type="project" value="UniProtKB-KW"/>
</dbReference>
<keyword evidence="10" id="KW-1185">Reference proteome</keyword>
<reference evidence="9 10" key="1">
    <citation type="submission" date="2016-08" db="EMBL/GenBank/DDBJ databases">
        <authorList>
            <person name="Seilhamer J.J."/>
        </authorList>
    </citation>
    <scope>NUCLEOTIDE SEQUENCE [LARGE SCALE GENOMIC DNA]</scope>
    <source>
        <strain evidence="9">Buetzberg</strain>
    </source>
</reference>
<dbReference type="PANTHER" id="PTHR20275:SF43">
    <property type="entry name" value="BIFUNCTIONAL NADP PHOSPHATASE_NAD KINASE"/>
    <property type="match status" value="1"/>
</dbReference>
<name>A0A1D3KZT1_9EURY</name>
<keyword evidence="6 8" id="KW-0521">NADP</keyword>
<evidence type="ECO:0000313" key="9">
    <source>
        <dbReference type="EMBL" id="SCG84911.1"/>
    </source>
</evidence>
<feature type="binding site" evidence="8">
    <location>
        <begin position="70"/>
        <end position="71"/>
    </location>
    <ligand>
        <name>NAD(+)</name>
        <dbReference type="ChEBI" id="CHEBI:57540"/>
    </ligand>
</feature>
<dbReference type="Gene3D" id="3.40.50.10330">
    <property type="entry name" value="Probable inorganic polyphosphate/atp-NAD kinase, domain 1"/>
    <property type="match status" value="1"/>
</dbReference>
<feature type="binding site" evidence="8">
    <location>
        <position position="239"/>
    </location>
    <ligand>
        <name>NAD(+)</name>
        <dbReference type="ChEBI" id="CHEBI:57540"/>
    </ligand>
</feature>
<proteinExistence type="inferred from homology"/>
<evidence type="ECO:0000313" key="10">
    <source>
        <dbReference type="Proteomes" id="UP000094707"/>
    </source>
</evidence>
<comment type="similarity">
    <text evidence="8">Belongs to the NAD kinase family.</text>
</comment>
<dbReference type="STRING" id="118062.MCBB_0330"/>
<evidence type="ECO:0000256" key="1">
    <source>
        <dbReference type="ARBA" id="ARBA00022490"/>
    </source>
</evidence>
<evidence type="ECO:0000256" key="6">
    <source>
        <dbReference type="ARBA" id="ARBA00022857"/>
    </source>
</evidence>
<dbReference type="Pfam" id="PF20143">
    <property type="entry name" value="NAD_kinase_C"/>
    <property type="match status" value="1"/>
</dbReference>
<comment type="catalytic activity">
    <reaction evidence="8">
        <text>NAD(+) + ATP = ADP + NADP(+) + H(+)</text>
        <dbReference type="Rhea" id="RHEA:18629"/>
        <dbReference type="ChEBI" id="CHEBI:15378"/>
        <dbReference type="ChEBI" id="CHEBI:30616"/>
        <dbReference type="ChEBI" id="CHEBI:57540"/>
        <dbReference type="ChEBI" id="CHEBI:58349"/>
        <dbReference type="ChEBI" id="CHEBI:456216"/>
        <dbReference type="EC" id="2.7.1.23"/>
    </reaction>
</comment>
<keyword evidence="3 8" id="KW-0547">Nucleotide-binding</keyword>
<dbReference type="EC" id="2.7.1.23" evidence="8"/>
<sequence>MRVGVVARSDIDEAVELSSEIVDFLMENDVETFIDSPLVDELKKYNAQYTELSCELGDMDVDMVIAVGGDGTILRTQSFVNKKKIPIFGINMGTVGFLTEIDPENALTAIGEVLKGNYFVEERTQLQVCHNNKLHSALNEVVLMTRKPAKMLHIEIKVDDEVMEELRADGLIVATPSGSTAYSMSAGGPIVDPKVGAFIIVPICPFKLGARPTVVSNDSVIKVKLLRKGKKAIAVIDGQFEEEINYMDEIIFKKSANNAYFVRLTTDFYRKVREKLTEGGVSS</sequence>
<dbReference type="EMBL" id="LT607756">
    <property type="protein sequence ID" value="SCG84911.1"/>
    <property type="molecule type" value="Genomic_DNA"/>
</dbReference>
<evidence type="ECO:0000256" key="2">
    <source>
        <dbReference type="ARBA" id="ARBA00022679"/>
    </source>
</evidence>
<feature type="binding site" evidence="8">
    <location>
        <position position="150"/>
    </location>
    <ligand>
        <name>NAD(+)</name>
        <dbReference type="ChEBI" id="CHEBI:57540"/>
    </ligand>
</feature>
<gene>
    <name evidence="8 9" type="primary">nadK</name>
    <name evidence="9" type="ORF">MCBB_0330</name>
</gene>
<dbReference type="Pfam" id="PF01513">
    <property type="entry name" value="NAD_kinase"/>
    <property type="match status" value="1"/>
</dbReference>
<dbReference type="InterPro" id="IPR016064">
    <property type="entry name" value="NAD/diacylglycerol_kinase_sf"/>
</dbReference>
<comment type="function">
    <text evidence="8">Involved in the regulation of the intracellular balance of NAD and NADP, and is a key enzyme in the biosynthesis of NADP. Catalyzes specifically the phosphorylation on 2'-hydroxyl of the adenosine moiety of NAD to yield NADP.</text>
</comment>
<keyword evidence="4 8" id="KW-0418">Kinase</keyword>
<dbReference type="OrthoDB" id="77798at2157"/>
<dbReference type="GeneID" id="30411193"/>
<dbReference type="FunFam" id="2.60.200.30:FF:000009">
    <property type="entry name" value="Poly(P)/ATP NAD kinase"/>
    <property type="match status" value="1"/>
</dbReference>
<evidence type="ECO:0000256" key="5">
    <source>
        <dbReference type="ARBA" id="ARBA00022840"/>
    </source>
</evidence>
<dbReference type="RefSeq" id="WP_071905975.1">
    <property type="nucleotide sequence ID" value="NZ_LT607756.1"/>
</dbReference>
<dbReference type="GO" id="GO:0046872">
    <property type="term" value="F:metal ion binding"/>
    <property type="evidence" value="ECO:0007669"/>
    <property type="project" value="UniProtKB-UniRule"/>
</dbReference>
<evidence type="ECO:0000256" key="7">
    <source>
        <dbReference type="ARBA" id="ARBA00023027"/>
    </source>
</evidence>
<organism evidence="9 10">
    <name type="scientific">Methanobacterium congolense</name>
    <dbReference type="NCBI Taxonomy" id="118062"/>
    <lineage>
        <taxon>Archaea</taxon>
        <taxon>Methanobacteriati</taxon>
        <taxon>Methanobacteriota</taxon>
        <taxon>Methanomada group</taxon>
        <taxon>Methanobacteria</taxon>
        <taxon>Methanobacteriales</taxon>
        <taxon>Methanobacteriaceae</taxon>
        <taxon>Methanobacterium</taxon>
    </lineage>
</organism>
<protein>
    <recommendedName>
        <fullName evidence="8">NAD kinase</fullName>
        <ecNumber evidence="8">2.7.1.23</ecNumber>
    </recommendedName>
    <alternativeName>
        <fullName evidence="8">ATP-dependent NAD kinase</fullName>
    </alternativeName>
</protein>
<dbReference type="NCBIfam" id="NF002984">
    <property type="entry name" value="PRK03708.1"/>
    <property type="match status" value="1"/>
</dbReference>
<dbReference type="SUPFAM" id="SSF111331">
    <property type="entry name" value="NAD kinase/diacylglycerol kinase-like"/>
    <property type="match status" value="1"/>
</dbReference>
<feature type="binding site" evidence="8">
    <location>
        <begin position="180"/>
        <end position="185"/>
    </location>
    <ligand>
        <name>NAD(+)</name>
        <dbReference type="ChEBI" id="CHEBI:57540"/>
    </ligand>
</feature>
<evidence type="ECO:0000256" key="8">
    <source>
        <dbReference type="HAMAP-Rule" id="MF_00361"/>
    </source>
</evidence>
<dbReference type="Gene3D" id="2.60.200.30">
    <property type="entry name" value="Probable inorganic polyphosphate/atp-NAD kinase, domain 2"/>
    <property type="match status" value="1"/>
</dbReference>
<keyword evidence="1 8" id="KW-0963">Cytoplasm</keyword>
<feature type="binding site" evidence="8">
    <location>
        <position position="169"/>
    </location>
    <ligand>
        <name>NAD(+)</name>
        <dbReference type="ChEBI" id="CHEBI:57540"/>
    </ligand>
</feature>
<evidence type="ECO:0000256" key="3">
    <source>
        <dbReference type="ARBA" id="ARBA00022741"/>
    </source>
</evidence>
<keyword evidence="5 8" id="KW-0067">ATP-binding</keyword>
<dbReference type="Proteomes" id="UP000094707">
    <property type="component" value="Chromosome I"/>
</dbReference>